<dbReference type="InterPro" id="IPR003446">
    <property type="entry name" value="Plasmid_replication_init_RepA"/>
</dbReference>
<dbReference type="Proteomes" id="UP000217648">
    <property type="component" value="Unassembled WGS sequence"/>
</dbReference>
<dbReference type="Pfam" id="PF02387">
    <property type="entry name" value="IncFII_repA"/>
    <property type="match status" value="1"/>
</dbReference>
<keyword evidence="2" id="KW-0235">DNA replication</keyword>
<feature type="region of interest" description="Disordered" evidence="3">
    <location>
        <begin position="35"/>
        <end position="57"/>
    </location>
</feature>
<proteinExistence type="predicted"/>
<dbReference type="NCBIfam" id="NF040977">
    <property type="entry name" value="RepA_IncFII_LM"/>
    <property type="match status" value="1"/>
</dbReference>
<reference evidence="4 5" key="1">
    <citation type="submission" date="2017-09" db="EMBL/GenBank/DDBJ databases">
        <title>Mdr eskape-Ghana.</title>
        <authorList>
            <person name="Agyepong N."/>
            <person name="Janice J."/>
            <person name="Samuelsen O."/>
            <person name="Owusu-Ofori A."/>
            <person name="Sundsfjord A."/>
            <person name="Essack S."/>
            <person name="Pedersen T."/>
        </authorList>
    </citation>
    <scope>NUCLEOTIDE SEQUENCE [LARGE SCALE GENOMIC DNA]</scope>
    <source>
        <strain evidence="4 5">46</strain>
    </source>
</reference>
<protein>
    <recommendedName>
        <fullName evidence="1">Replication initiation protein</fullName>
    </recommendedName>
</protein>
<dbReference type="GO" id="GO:0006260">
    <property type="term" value="P:DNA replication"/>
    <property type="evidence" value="ECO:0007669"/>
    <property type="project" value="UniProtKB-KW"/>
</dbReference>
<dbReference type="RefSeq" id="WP_015065551.1">
    <property type="nucleotide sequence ID" value="NZ_BQUF01000022.1"/>
</dbReference>
<dbReference type="AlphaFoldDB" id="A0A2A5MDY1"/>
<dbReference type="GO" id="GO:0006276">
    <property type="term" value="P:plasmid maintenance"/>
    <property type="evidence" value="ECO:0007669"/>
    <property type="project" value="InterPro"/>
</dbReference>
<evidence type="ECO:0000256" key="2">
    <source>
        <dbReference type="ARBA" id="ARBA00022705"/>
    </source>
</evidence>
<accession>A0A2A5MDY1</accession>
<evidence type="ECO:0000256" key="3">
    <source>
        <dbReference type="SAM" id="MobiDB-lite"/>
    </source>
</evidence>
<gene>
    <name evidence="4" type="ORF">CP911_25380</name>
</gene>
<sequence length="337" mass="39811">MSNAHNPQHWSQLDMDEQIRFWQGVEDGHVASFLVSPEKKSTRRRRGEHSTKPKCENPTWFRPEHYKKLGGQLGHAYNRLVQKDRTTGEVRLRMHVSLHPLYVRERRRAGRRYGFRPEKQRLLDAIWPVLISFCDAGKLTVGMCISRLAKELSQKDSHGKVIPETEVTVSRLSRLIDEQVRFGVLAVSEENSWDRESRTWLPKYVYITALGFQMLGVDLEKLDAEQQKKLRQSEERRRLIEEGILREDEEISPCAARERWYRQKTLDALRFRRQRGAERKRANRLARYSRERQIHEMSLHILKTMPADEAYWCTTERLQQLAIQNLYQLELALAPPS</sequence>
<evidence type="ECO:0000256" key="1">
    <source>
        <dbReference type="ARBA" id="ARBA00019152"/>
    </source>
</evidence>
<organism evidence="4 5">
    <name type="scientific">Klebsiella quasipneumoniae</name>
    <dbReference type="NCBI Taxonomy" id="1463165"/>
    <lineage>
        <taxon>Bacteria</taxon>
        <taxon>Pseudomonadati</taxon>
        <taxon>Pseudomonadota</taxon>
        <taxon>Gammaproteobacteria</taxon>
        <taxon>Enterobacterales</taxon>
        <taxon>Enterobacteriaceae</taxon>
        <taxon>Klebsiella/Raoultella group</taxon>
        <taxon>Klebsiella</taxon>
        <taxon>Klebsiella pneumoniae complex</taxon>
    </lineage>
</organism>
<name>A0A2A5MDY1_9ENTR</name>
<dbReference type="GeneID" id="57431621"/>
<comment type="caution">
    <text evidence="4">The sequence shown here is derived from an EMBL/GenBank/DDBJ whole genome shotgun (WGS) entry which is preliminary data.</text>
</comment>
<evidence type="ECO:0000313" key="5">
    <source>
        <dbReference type="Proteomes" id="UP000217648"/>
    </source>
</evidence>
<evidence type="ECO:0000313" key="4">
    <source>
        <dbReference type="EMBL" id="PCM58882.1"/>
    </source>
</evidence>
<dbReference type="EMBL" id="NXHG01000023">
    <property type="protein sequence ID" value="PCM58882.1"/>
    <property type="molecule type" value="Genomic_DNA"/>
</dbReference>